<keyword evidence="2" id="KW-0732">Signal</keyword>
<keyword evidence="5" id="KW-1185">Reference proteome</keyword>
<evidence type="ECO:0000259" key="3">
    <source>
        <dbReference type="Pfam" id="PF14016"/>
    </source>
</evidence>
<dbReference type="RefSeq" id="WP_328965399.1">
    <property type="nucleotide sequence ID" value="NZ_CP108090.1"/>
</dbReference>
<reference evidence="4" key="1">
    <citation type="submission" date="2022-10" db="EMBL/GenBank/DDBJ databases">
        <title>The complete genomes of actinobacterial strains from the NBC collection.</title>
        <authorList>
            <person name="Joergensen T.S."/>
            <person name="Alvarez Arevalo M."/>
            <person name="Sterndorff E.B."/>
            <person name="Faurdal D."/>
            <person name="Vuksanovic O."/>
            <person name="Mourched A.-S."/>
            <person name="Charusanti P."/>
            <person name="Shaw S."/>
            <person name="Blin K."/>
            <person name="Weber T."/>
        </authorList>
    </citation>
    <scope>NUCLEOTIDE SEQUENCE</scope>
    <source>
        <strain evidence="4">NBC_00248</strain>
    </source>
</reference>
<feature type="region of interest" description="Disordered" evidence="1">
    <location>
        <begin position="43"/>
        <end position="95"/>
    </location>
</feature>
<dbReference type="Proteomes" id="UP001432039">
    <property type="component" value="Chromosome"/>
</dbReference>
<feature type="domain" description="DUF4232" evidence="3">
    <location>
        <begin position="108"/>
        <end position="222"/>
    </location>
</feature>
<protein>
    <submittedName>
        <fullName evidence="4">DUF4232 domain-containing protein</fullName>
    </submittedName>
</protein>
<feature type="chain" id="PRO_5047117520" evidence="2">
    <location>
        <begin position="21"/>
        <end position="244"/>
    </location>
</feature>
<sequence length="244" mass="23494">MRIHRSRAAALATAVGFVLALTGCGGGGSGGTDGELKASTAGTGTLAASGTPATSGTASATPTAAGPSGTGDPAGATGPTPTGPDGKGKATGGTDATTEDAYAYTHPCSARNLTVKVTSPQGFPATVRVVTVTNNGSTTCGLDFHPAVGFSAKGSALGIQATPPEGLGGAPAHPVRPGATTYAAVDLNPSGGGGPVADEINILADPSHMPNADGVSLPLATTGTVAKPRVGLYHFTARDSFDTL</sequence>
<evidence type="ECO:0000256" key="2">
    <source>
        <dbReference type="SAM" id="SignalP"/>
    </source>
</evidence>
<feature type="compositionally biased region" description="Low complexity" evidence="1">
    <location>
        <begin position="43"/>
        <end position="84"/>
    </location>
</feature>
<dbReference type="Pfam" id="PF14016">
    <property type="entry name" value="DUF4232"/>
    <property type="match status" value="1"/>
</dbReference>
<dbReference type="PROSITE" id="PS51257">
    <property type="entry name" value="PROKAR_LIPOPROTEIN"/>
    <property type="match status" value="1"/>
</dbReference>
<evidence type="ECO:0000313" key="4">
    <source>
        <dbReference type="EMBL" id="WUQ17172.1"/>
    </source>
</evidence>
<feature type="signal peptide" evidence="2">
    <location>
        <begin position="1"/>
        <end position="20"/>
    </location>
</feature>
<evidence type="ECO:0000256" key="1">
    <source>
        <dbReference type="SAM" id="MobiDB-lite"/>
    </source>
</evidence>
<proteinExistence type="predicted"/>
<accession>A0ABZ1TQ98</accession>
<dbReference type="InterPro" id="IPR025326">
    <property type="entry name" value="DUF4232"/>
</dbReference>
<gene>
    <name evidence="4" type="ORF">OG517_40445</name>
</gene>
<organism evidence="4 5">
    <name type="scientific">Streptomyces virginiae</name>
    <name type="common">Streptomyces cinnamonensis</name>
    <dbReference type="NCBI Taxonomy" id="1961"/>
    <lineage>
        <taxon>Bacteria</taxon>
        <taxon>Bacillati</taxon>
        <taxon>Actinomycetota</taxon>
        <taxon>Actinomycetes</taxon>
        <taxon>Kitasatosporales</taxon>
        <taxon>Streptomycetaceae</taxon>
        <taxon>Streptomyces</taxon>
    </lineage>
</organism>
<evidence type="ECO:0000313" key="5">
    <source>
        <dbReference type="Proteomes" id="UP001432039"/>
    </source>
</evidence>
<dbReference type="EMBL" id="CP108090">
    <property type="protein sequence ID" value="WUQ17172.1"/>
    <property type="molecule type" value="Genomic_DNA"/>
</dbReference>
<name>A0ABZ1TQ98_STRVG</name>